<proteinExistence type="predicted"/>
<protein>
    <submittedName>
        <fullName evidence="1">Uncharacterized protein</fullName>
    </submittedName>
</protein>
<comment type="caution">
    <text evidence="1">The sequence shown here is derived from an EMBL/GenBank/DDBJ whole genome shotgun (WGS) entry which is preliminary data.</text>
</comment>
<gene>
    <name evidence="1" type="ORF">HNQ09_003111</name>
</gene>
<accession>A0A7W8LR86</accession>
<dbReference type="RefSeq" id="WP_184031089.1">
    <property type="nucleotide sequence ID" value="NZ_JACHFN010000014.1"/>
</dbReference>
<dbReference type="EMBL" id="JACHFN010000014">
    <property type="protein sequence ID" value="MBB5235653.1"/>
    <property type="molecule type" value="Genomic_DNA"/>
</dbReference>
<sequence length="77" mass="8435">MPHAVRLQYVHKDAQGQDALLDEPHWLEDDAGERRVFGSAQEADEAARVATDGQWLYEVVELPLAPASPAEAPEGGR</sequence>
<reference evidence="1 2" key="1">
    <citation type="submission" date="2020-08" db="EMBL/GenBank/DDBJ databases">
        <title>Genomic Encyclopedia of Type Strains, Phase IV (KMG-IV): sequencing the most valuable type-strain genomes for metagenomic binning, comparative biology and taxonomic classification.</title>
        <authorList>
            <person name="Goeker M."/>
        </authorList>
    </citation>
    <scope>NUCLEOTIDE SEQUENCE [LARGE SCALE GENOMIC DNA]</scope>
    <source>
        <strain evidence="1 2">DSM 101791</strain>
    </source>
</reference>
<name>A0A7W8LR86_9DEIO</name>
<organism evidence="1 2">
    <name type="scientific">Deinococcus budaensis</name>
    <dbReference type="NCBI Taxonomy" id="1665626"/>
    <lineage>
        <taxon>Bacteria</taxon>
        <taxon>Thermotogati</taxon>
        <taxon>Deinococcota</taxon>
        <taxon>Deinococci</taxon>
        <taxon>Deinococcales</taxon>
        <taxon>Deinococcaceae</taxon>
        <taxon>Deinococcus</taxon>
    </lineage>
</organism>
<dbReference type="AlphaFoldDB" id="A0A7W8LR86"/>
<evidence type="ECO:0000313" key="1">
    <source>
        <dbReference type="EMBL" id="MBB5235653.1"/>
    </source>
</evidence>
<dbReference type="Proteomes" id="UP000525389">
    <property type="component" value="Unassembled WGS sequence"/>
</dbReference>
<evidence type="ECO:0000313" key="2">
    <source>
        <dbReference type="Proteomes" id="UP000525389"/>
    </source>
</evidence>
<keyword evidence="2" id="KW-1185">Reference proteome</keyword>